<reference evidence="2 3" key="1">
    <citation type="submission" date="2019-10" db="EMBL/GenBank/DDBJ databases">
        <title>XDR Pseudomonas monteilii producing IMP-16 from LCR.</title>
        <authorList>
            <person name="Ballaben A."/>
            <person name="Doi Y."/>
        </authorList>
    </citation>
    <scope>NUCLEOTIDE SEQUENCE [LARGE SCALE GENOMIC DNA]</scope>
    <source>
        <strain evidence="2 3">597/14</strain>
    </source>
</reference>
<sequence>MKKNNFMTAFARAVERRKQTPANSQALQATRSSVTKTPTTKVSAPTKSTEFDATGYRIKVMTAYYHYMQKRGNK</sequence>
<dbReference type="AlphaFoldDB" id="A0A7X3F5Q8"/>
<evidence type="ECO:0000313" key="2">
    <source>
        <dbReference type="EMBL" id="MVF51766.1"/>
    </source>
</evidence>
<comment type="caution">
    <text evidence="2">The sequence shown here is derived from an EMBL/GenBank/DDBJ whole genome shotgun (WGS) entry which is preliminary data.</text>
</comment>
<feature type="region of interest" description="Disordered" evidence="1">
    <location>
        <begin position="14"/>
        <end position="46"/>
    </location>
</feature>
<organism evidence="2 3">
    <name type="scientific">Pseudomonas monteilii</name>
    <dbReference type="NCBI Taxonomy" id="76759"/>
    <lineage>
        <taxon>Bacteria</taxon>
        <taxon>Pseudomonadati</taxon>
        <taxon>Pseudomonadota</taxon>
        <taxon>Gammaproteobacteria</taxon>
        <taxon>Pseudomonadales</taxon>
        <taxon>Pseudomonadaceae</taxon>
        <taxon>Pseudomonas</taxon>
    </lineage>
</organism>
<dbReference type="EMBL" id="WEIK01000022">
    <property type="protein sequence ID" value="MVF51766.1"/>
    <property type="molecule type" value="Genomic_DNA"/>
</dbReference>
<dbReference type="RefSeq" id="WP_156867836.1">
    <property type="nucleotide sequence ID" value="NZ_WEIK01000022.1"/>
</dbReference>
<feature type="compositionally biased region" description="Low complexity" evidence="1">
    <location>
        <begin position="29"/>
        <end position="46"/>
    </location>
</feature>
<gene>
    <name evidence="2" type="ORF">F9Z43_21125</name>
</gene>
<accession>A0A7X3F5Q8</accession>
<protein>
    <submittedName>
        <fullName evidence="2">Uncharacterized protein</fullName>
    </submittedName>
</protein>
<evidence type="ECO:0000256" key="1">
    <source>
        <dbReference type="SAM" id="MobiDB-lite"/>
    </source>
</evidence>
<proteinExistence type="predicted"/>
<dbReference type="Proteomes" id="UP000440965">
    <property type="component" value="Unassembled WGS sequence"/>
</dbReference>
<name>A0A7X3F5Q8_9PSED</name>
<evidence type="ECO:0000313" key="3">
    <source>
        <dbReference type="Proteomes" id="UP000440965"/>
    </source>
</evidence>